<evidence type="ECO:0000313" key="4">
    <source>
        <dbReference type="Proteomes" id="UP000649179"/>
    </source>
</evidence>
<evidence type="ECO:0000256" key="2">
    <source>
        <dbReference type="ARBA" id="ARBA00023235"/>
    </source>
</evidence>
<dbReference type="Pfam" id="PF07221">
    <property type="entry name" value="GlcNAc_2-epim"/>
    <property type="match status" value="1"/>
</dbReference>
<protein>
    <recommendedName>
        <fullName evidence="5">AGE family epimerase/isomerase</fullName>
    </recommendedName>
</protein>
<name>A0A917BGD1_9ACTN</name>
<keyword evidence="4" id="KW-1185">Reference proteome</keyword>
<dbReference type="Gene3D" id="1.50.10.10">
    <property type="match status" value="1"/>
</dbReference>
<keyword evidence="2" id="KW-0413">Isomerase</keyword>
<dbReference type="PANTHER" id="PTHR15108">
    <property type="entry name" value="N-ACYLGLUCOSAMINE-2-EPIMERASE"/>
    <property type="match status" value="1"/>
</dbReference>
<sequence>MFPSADHEAWLGEQLRLQLDFGRRFPHPDGGAAWLRSDGTPDLERPVHTWITARMAHVYSLGHLAGIDGCGALADTALAGLTGRLEDGEHGGWFASSEDTTKSAYAHAFVLLAASTALVADRPGARDLLERAAGVLDTRFLTDAGLYAERWDAAWTDLEDYRGVNANMHAVEATLAAYDATGERRFLDRAVHIADTVTGWAGTNDWRVPEHFDTDWQPMLAHHLRQPDHPFEPYGATVGHGLEWSRLLLTVAAAEGGDRTAAATSLFDRAVADGWAVDGHEGFVYTTDWEGSPVVADRMHWVLCEAICAAAALGRSTGDSRYDDLVALWWQDAATHWIDPANGSWAHQLARDLTPSDTVWSGRPDLYHSVHAVLLPRLPLWPTAASVLRNAR</sequence>
<dbReference type="GO" id="GO:0005975">
    <property type="term" value="P:carbohydrate metabolic process"/>
    <property type="evidence" value="ECO:0007669"/>
    <property type="project" value="InterPro"/>
</dbReference>
<accession>A0A917BGD1</accession>
<comment type="similarity">
    <text evidence="1">Belongs to the N-acylglucosamine 2-epimerase family.</text>
</comment>
<dbReference type="AlphaFoldDB" id="A0A917BGD1"/>
<evidence type="ECO:0008006" key="5">
    <source>
        <dbReference type="Google" id="ProtNLM"/>
    </source>
</evidence>
<comment type="caution">
    <text evidence="3">The sequence shown here is derived from an EMBL/GenBank/DDBJ whole genome shotgun (WGS) entry which is preliminary data.</text>
</comment>
<evidence type="ECO:0000256" key="1">
    <source>
        <dbReference type="ARBA" id="ARBA00008558"/>
    </source>
</evidence>
<dbReference type="Proteomes" id="UP000649179">
    <property type="component" value="Unassembled WGS sequence"/>
</dbReference>
<dbReference type="InterPro" id="IPR010819">
    <property type="entry name" value="AGE/CE"/>
</dbReference>
<evidence type="ECO:0000313" key="3">
    <source>
        <dbReference type="EMBL" id="GGF39694.1"/>
    </source>
</evidence>
<gene>
    <name evidence="3" type="ORF">GCM10011519_11690</name>
</gene>
<dbReference type="InterPro" id="IPR012341">
    <property type="entry name" value="6hp_glycosidase-like_sf"/>
</dbReference>
<reference evidence="3" key="2">
    <citation type="submission" date="2020-09" db="EMBL/GenBank/DDBJ databases">
        <authorList>
            <person name="Sun Q."/>
            <person name="Zhou Y."/>
        </authorList>
    </citation>
    <scope>NUCLEOTIDE SEQUENCE</scope>
    <source>
        <strain evidence="3">CGMCC 1.16067</strain>
    </source>
</reference>
<dbReference type="SUPFAM" id="SSF48208">
    <property type="entry name" value="Six-hairpin glycosidases"/>
    <property type="match status" value="1"/>
</dbReference>
<dbReference type="InterPro" id="IPR008928">
    <property type="entry name" value="6-hairpin_glycosidase_sf"/>
</dbReference>
<dbReference type="EMBL" id="BMKQ01000001">
    <property type="protein sequence ID" value="GGF39694.1"/>
    <property type="molecule type" value="Genomic_DNA"/>
</dbReference>
<dbReference type="GO" id="GO:0016853">
    <property type="term" value="F:isomerase activity"/>
    <property type="evidence" value="ECO:0007669"/>
    <property type="project" value="UniProtKB-KW"/>
</dbReference>
<proteinExistence type="inferred from homology"/>
<dbReference type="RefSeq" id="WP_188778941.1">
    <property type="nucleotide sequence ID" value="NZ_BMKQ01000001.1"/>
</dbReference>
<reference evidence="3" key="1">
    <citation type="journal article" date="2014" name="Int. J. Syst. Evol. Microbiol.">
        <title>Complete genome sequence of Corynebacterium casei LMG S-19264T (=DSM 44701T), isolated from a smear-ripened cheese.</title>
        <authorList>
            <consortium name="US DOE Joint Genome Institute (JGI-PGF)"/>
            <person name="Walter F."/>
            <person name="Albersmeier A."/>
            <person name="Kalinowski J."/>
            <person name="Ruckert C."/>
        </authorList>
    </citation>
    <scope>NUCLEOTIDE SEQUENCE</scope>
    <source>
        <strain evidence="3">CGMCC 1.16067</strain>
    </source>
</reference>
<organism evidence="3 4">
    <name type="scientific">Marmoricola endophyticus</name>
    <dbReference type="NCBI Taxonomy" id="2040280"/>
    <lineage>
        <taxon>Bacteria</taxon>
        <taxon>Bacillati</taxon>
        <taxon>Actinomycetota</taxon>
        <taxon>Actinomycetes</taxon>
        <taxon>Propionibacteriales</taxon>
        <taxon>Nocardioidaceae</taxon>
        <taxon>Marmoricola</taxon>
    </lineage>
</organism>